<feature type="domain" description="Ionotropic glutamate receptor C-terminal" evidence="9">
    <location>
        <begin position="27"/>
        <end position="254"/>
    </location>
</feature>
<dbReference type="Pfam" id="PF00497">
    <property type="entry name" value="SBP_bac_3"/>
    <property type="match status" value="1"/>
</dbReference>
<dbReference type="SMART" id="SM00062">
    <property type="entry name" value="PBPb"/>
    <property type="match status" value="1"/>
</dbReference>
<dbReference type="Proteomes" id="UP001165427">
    <property type="component" value="Unassembled WGS sequence"/>
</dbReference>
<accession>A0AA41R5G4</accession>
<keyword evidence="5" id="KW-0574">Periplasm</keyword>
<dbReference type="PANTHER" id="PTHR35936:SF17">
    <property type="entry name" value="ARGININE-BINDING EXTRACELLULAR PROTEIN ARTP"/>
    <property type="match status" value="1"/>
</dbReference>
<keyword evidence="3" id="KW-0813">Transport</keyword>
<evidence type="ECO:0000256" key="1">
    <source>
        <dbReference type="ARBA" id="ARBA00004418"/>
    </source>
</evidence>
<evidence type="ECO:0000256" key="5">
    <source>
        <dbReference type="ARBA" id="ARBA00022764"/>
    </source>
</evidence>
<dbReference type="Gene3D" id="3.40.190.10">
    <property type="entry name" value="Periplasmic binding protein-like II"/>
    <property type="match status" value="2"/>
</dbReference>
<evidence type="ECO:0000259" key="9">
    <source>
        <dbReference type="SMART" id="SM00079"/>
    </source>
</evidence>
<evidence type="ECO:0000256" key="6">
    <source>
        <dbReference type="RuleBase" id="RU003744"/>
    </source>
</evidence>
<evidence type="ECO:0000259" key="8">
    <source>
        <dbReference type="SMART" id="SM00062"/>
    </source>
</evidence>
<reference evidence="10" key="1">
    <citation type="submission" date="2022-04" db="EMBL/GenBank/DDBJ databases">
        <title>Desulfatitalea alkaliphila sp. nov., a novel anaerobic sulfate-reducing bacterium isolated from terrestrial mud volcano, Taman Peninsula, Russia.</title>
        <authorList>
            <person name="Khomyakova M.A."/>
            <person name="Merkel A.Y."/>
            <person name="Slobodkin A.I."/>
        </authorList>
    </citation>
    <scope>NUCLEOTIDE SEQUENCE</scope>
    <source>
        <strain evidence="10">M08but</strain>
    </source>
</reference>
<organism evidence="10 11">
    <name type="scientific">Desulfatitalea alkaliphila</name>
    <dbReference type="NCBI Taxonomy" id="2929485"/>
    <lineage>
        <taxon>Bacteria</taxon>
        <taxon>Pseudomonadati</taxon>
        <taxon>Thermodesulfobacteriota</taxon>
        <taxon>Desulfobacteria</taxon>
        <taxon>Desulfobacterales</taxon>
        <taxon>Desulfosarcinaceae</taxon>
        <taxon>Desulfatitalea</taxon>
    </lineage>
</organism>
<evidence type="ECO:0000256" key="4">
    <source>
        <dbReference type="ARBA" id="ARBA00022729"/>
    </source>
</evidence>
<keyword evidence="4 7" id="KW-0732">Signal</keyword>
<gene>
    <name evidence="10" type="ORF">MRX98_16370</name>
</gene>
<dbReference type="AlphaFoldDB" id="A0AA41R5G4"/>
<comment type="caution">
    <text evidence="10">The sequence shown here is derived from an EMBL/GenBank/DDBJ whole genome shotgun (WGS) entry which is preliminary data.</text>
</comment>
<evidence type="ECO:0000256" key="3">
    <source>
        <dbReference type="ARBA" id="ARBA00022448"/>
    </source>
</evidence>
<dbReference type="SMART" id="SM00079">
    <property type="entry name" value="PBPe"/>
    <property type="match status" value="1"/>
</dbReference>
<dbReference type="GO" id="GO:0015276">
    <property type="term" value="F:ligand-gated monoatomic ion channel activity"/>
    <property type="evidence" value="ECO:0007669"/>
    <property type="project" value="InterPro"/>
</dbReference>
<sequence>MKRILPIALLLTLCLLLAATAAGANQVVRIGTEGAYPPFNFTDKDGNLQGFDIDIAKALCAAAEMECTFVTQAWDGMIPALLARKYDAIIASMSITEERKRRVDFTKKYYQTPARFVKHKERDIEINPEGLKGKTVGVQRATVSANFINDNFKDILNIRSYATQEEANMDMVSGRLDLLFADAVVLLDGFLNTDPGKDFTFVGPSYSDEKWFGEGIGIAIRKGEDDLREAFNAAIARIRADGTYQKINDRYFDFDVYGD</sequence>
<evidence type="ECO:0000313" key="11">
    <source>
        <dbReference type="Proteomes" id="UP001165427"/>
    </source>
</evidence>
<dbReference type="GO" id="GO:0016020">
    <property type="term" value="C:membrane"/>
    <property type="evidence" value="ECO:0007669"/>
    <property type="project" value="InterPro"/>
</dbReference>
<dbReference type="InterPro" id="IPR001638">
    <property type="entry name" value="Solute-binding_3/MltF_N"/>
</dbReference>
<evidence type="ECO:0000256" key="7">
    <source>
        <dbReference type="SAM" id="SignalP"/>
    </source>
</evidence>
<dbReference type="GO" id="GO:0030288">
    <property type="term" value="C:outer membrane-bounded periplasmic space"/>
    <property type="evidence" value="ECO:0007669"/>
    <property type="project" value="InterPro"/>
</dbReference>
<dbReference type="InterPro" id="IPR001320">
    <property type="entry name" value="Iontro_rcpt_C"/>
</dbReference>
<dbReference type="RefSeq" id="WP_246912411.1">
    <property type="nucleotide sequence ID" value="NZ_JALJRB010000021.1"/>
</dbReference>
<evidence type="ECO:0000256" key="2">
    <source>
        <dbReference type="ARBA" id="ARBA00010333"/>
    </source>
</evidence>
<feature type="signal peptide" evidence="7">
    <location>
        <begin position="1"/>
        <end position="24"/>
    </location>
</feature>
<dbReference type="SUPFAM" id="SSF53850">
    <property type="entry name" value="Periplasmic binding protein-like II"/>
    <property type="match status" value="1"/>
</dbReference>
<feature type="domain" description="Solute-binding protein family 3/N-terminal" evidence="8">
    <location>
        <begin position="27"/>
        <end position="255"/>
    </location>
</feature>
<keyword evidence="11" id="KW-1185">Reference proteome</keyword>
<dbReference type="InterPro" id="IPR018313">
    <property type="entry name" value="SBP_3_CS"/>
</dbReference>
<name>A0AA41R5G4_9BACT</name>
<feature type="chain" id="PRO_5041317051" evidence="7">
    <location>
        <begin position="25"/>
        <end position="259"/>
    </location>
</feature>
<dbReference type="PANTHER" id="PTHR35936">
    <property type="entry name" value="MEMBRANE-BOUND LYTIC MUREIN TRANSGLYCOSYLASE F"/>
    <property type="match status" value="1"/>
</dbReference>
<evidence type="ECO:0000313" key="10">
    <source>
        <dbReference type="EMBL" id="MCJ8502161.1"/>
    </source>
</evidence>
<proteinExistence type="inferred from homology"/>
<protein>
    <submittedName>
        <fullName evidence="10">ABC transporter substrate-binding protein</fullName>
    </submittedName>
</protein>
<dbReference type="EMBL" id="JALJRB010000021">
    <property type="protein sequence ID" value="MCJ8502161.1"/>
    <property type="molecule type" value="Genomic_DNA"/>
</dbReference>
<comment type="subcellular location">
    <subcellularLocation>
        <location evidence="1">Periplasm</location>
    </subcellularLocation>
</comment>
<dbReference type="InterPro" id="IPR005768">
    <property type="entry name" value="Lys_Arg_Orn-bd"/>
</dbReference>
<comment type="similarity">
    <text evidence="2 6">Belongs to the bacterial solute-binding protein 3 family.</text>
</comment>
<dbReference type="CDD" id="cd13703">
    <property type="entry name" value="PBP2_HisJ_LAO"/>
    <property type="match status" value="1"/>
</dbReference>
<dbReference type="NCBIfam" id="TIGR01096">
    <property type="entry name" value="3A0103s03R"/>
    <property type="match status" value="1"/>
</dbReference>
<dbReference type="PROSITE" id="PS01039">
    <property type="entry name" value="SBP_BACTERIAL_3"/>
    <property type="match status" value="1"/>
</dbReference>